<dbReference type="SMART" id="SM00116">
    <property type="entry name" value="CBS"/>
    <property type="match status" value="2"/>
</dbReference>
<dbReference type="EMBL" id="CP002130">
    <property type="protein sequence ID" value="AEI88947.1"/>
    <property type="molecule type" value="Genomic_DNA"/>
</dbReference>
<dbReference type="Gene3D" id="3.10.580.10">
    <property type="entry name" value="CBS-domain"/>
    <property type="match status" value="1"/>
</dbReference>
<evidence type="ECO:0000256" key="6">
    <source>
        <dbReference type="PIRSR" id="PIRSR004692-3"/>
    </source>
</evidence>
<gene>
    <name evidence="10" type="primary">gutQ</name>
    <name evidence="10" type="ordered locus">midi_00650</name>
</gene>
<evidence type="ECO:0000256" key="7">
    <source>
        <dbReference type="PROSITE-ProRule" id="PRU00703"/>
    </source>
</evidence>
<dbReference type="STRING" id="696127.midi_00650"/>
<feature type="site" description="Catalytically relevant" evidence="6">
    <location>
        <position position="144"/>
    </location>
</feature>
<sequence>MSEMINLAKGVISQEIEGLNALMASMDKSFLEAIDAIESTTGKVMLSGMGKSGHVAKKIAATLSSTGTPSVFLHPAEASHGDLGVISKSDIAILFSNSGETQELNSIISYCKRLNVQIIGVTRNKNSLLYEISDIKILIPNTAEVTDIGAPTTSSTMMIAWGDAIAVTLLNKRGFSKDDYRLLHPGGSIAVRLIRIKDLMHTGDSIPLVKPSSSFSEMILEMTEKRLGCTGVVNEDGILVGVVTDGDLRRHIDLDFKKSVVSDLMTLHPLVIGQNMLAVQAFALMNNKSVTNLFITDEEKKPVGVIHIHDFIKAGIS</sequence>
<feature type="domain" description="CBS" evidence="8">
    <location>
        <begin position="200"/>
        <end position="259"/>
    </location>
</feature>
<organism evidence="10 11">
    <name type="scientific">Midichloria mitochondrii (strain IricVA)</name>
    <dbReference type="NCBI Taxonomy" id="696127"/>
    <lineage>
        <taxon>Bacteria</taxon>
        <taxon>Pseudomonadati</taxon>
        <taxon>Pseudomonadota</taxon>
        <taxon>Alphaproteobacteria</taxon>
        <taxon>Rickettsiales</taxon>
        <taxon>Candidatus Midichloriaceae</taxon>
        <taxon>Candidatus Midichloria</taxon>
    </lineage>
</organism>
<keyword evidence="10" id="KW-0413">Isomerase</keyword>
<feature type="domain" description="CBS" evidence="8">
    <location>
        <begin position="265"/>
        <end position="317"/>
    </location>
</feature>
<name>F7XW98_MIDMI</name>
<evidence type="ECO:0000313" key="11">
    <source>
        <dbReference type="Proteomes" id="UP000006639"/>
    </source>
</evidence>
<dbReference type="Gene3D" id="3.40.50.10490">
    <property type="entry name" value="Glucose-6-phosphate isomerase like protein, domain 1"/>
    <property type="match status" value="1"/>
</dbReference>
<dbReference type="NCBIfam" id="TIGR00393">
    <property type="entry name" value="kpsF"/>
    <property type="match status" value="1"/>
</dbReference>
<feature type="site" description="Catalytically relevant" evidence="6">
    <location>
        <position position="51"/>
    </location>
</feature>
<dbReference type="PROSITE" id="PS51464">
    <property type="entry name" value="SIS"/>
    <property type="match status" value="1"/>
</dbReference>
<dbReference type="EC" id="5.3.1.13" evidence="10"/>
<dbReference type="InterPro" id="IPR004800">
    <property type="entry name" value="KdsD/KpsF-type"/>
</dbReference>
<dbReference type="PIRSF" id="PIRSF004692">
    <property type="entry name" value="KdsD_KpsF"/>
    <property type="match status" value="1"/>
</dbReference>
<evidence type="ECO:0000313" key="10">
    <source>
        <dbReference type="EMBL" id="AEI88947.1"/>
    </source>
</evidence>
<feature type="site" description="Catalytically relevant" evidence="6">
    <location>
        <position position="184"/>
    </location>
</feature>
<evidence type="ECO:0000256" key="4">
    <source>
        <dbReference type="PIRNR" id="PIRNR004692"/>
    </source>
</evidence>
<dbReference type="InterPro" id="IPR000644">
    <property type="entry name" value="CBS_dom"/>
</dbReference>
<dbReference type="OrthoDB" id="9762536at2"/>
<dbReference type="Pfam" id="PF01380">
    <property type="entry name" value="SIS"/>
    <property type="match status" value="1"/>
</dbReference>
<evidence type="ECO:0000256" key="1">
    <source>
        <dbReference type="ARBA" id="ARBA00008165"/>
    </source>
</evidence>
<dbReference type="GO" id="GO:1901135">
    <property type="term" value="P:carbohydrate derivative metabolic process"/>
    <property type="evidence" value="ECO:0007669"/>
    <property type="project" value="InterPro"/>
</dbReference>
<keyword evidence="5" id="KW-0862">Zinc</keyword>
<keyword evidence="11" id="KW-1185">Reference proteome</keyword>
<comment type="similarity">
    <text evidence="1 4">Belongs to the SIS family. GutQ/KpsF subfamily.</text>
</comment>
<proteinExistence type="inferred from homology"/>
<dbReference type="InterPro" id="IPR046348">
    <property type="entry name" value="SIS_dom_sf"/>
</dbReference>
<dbReference type="InterPro" id="IPR035474">
    <property type="entry name" value="SIS_Kpsf"/>
</dbReference>
<keyword evidence="3 7" id="KW-0129">CBS domain</keyword>
<dbReference type="InterPro" id="IPR001347">
    <property type="entry name" value="SIS_dom"/>
</dbReference>
<dbReference type="GO" id="GO:0019146">
    <property type="term" value="F:arabinose-5-phosphate isomerase activity"/>
    <property type="evidence" value="ECO:0007669"/>
    <property type="project" value="UniProtKB-EC"/>
</dbReference>
<dbReference type="RefSeq" id="WP_013951155.1">
    <property type="nucleotide sequence ID" value="NC_015722.1"/>
</dbReference>
<evidence type="ECO:0000256" key="2">
    <source>
        <dbReference type="ARBA" id="ARBA00022737"/>
    </source>
</evidence>
<dbReference type="GO" id="GO:0005975">
    <property type="term" value="P:carbohydrate metabolic process"/>
    <property type="evidence" value="ECO:0007669"/>
    <property type="project" value="InterPro"/>
</dbReference>
<keyword evidence="2" id="KW-0677">Repeat</keyword>
<keyword evidence="5" id="KW-0479">Metal-binding</keyword>
<evidence type="ECO:0000259" key="8">
    <source>
        <dbReference type="PROSITE" id="PS51371"/>
    </source>
</evidence>
<dbReference type="SUPFAM" id="SSF53697">
    <property type="entry name" value="SIS domain"/>
    <property type="match status" value="1"/>
</dbReference>
<feature type="site" description="Catalytically relevant" evidence="6">
    <location>
        <position position="103"/>
    </location>
</feature>
<evidence type="ECO:0000256" key="5">
    <source>
        <dbReference type="PIRSR" id="PIRSR004692-2"/>
    </source>
</evidence>
<evidence type="ECO:0000256" key="3">
    <source>
        <dbReference type="ARBA" id="ARBA00023122"/>
    </source>
</evidence>
<dbReference type="PANTHER" id="PTHR42745">
    <property type="match status" value="1"/>
</dbReference>
<dbReference type="Pfam" id="PF00571">
    <property type="entry name" value="CBS"/>
    <property type="match status" value="2"/>
</dbReference>
<dbReference type="GO" id="GO:0046872">
    <property type="term" value="F:metal ion binding"/>
    <property type="evidence" value="ECO:0007669"/>
    <property type="project" value="UniProtKB-KW"/>
</dbReference>
<dbReference type="CDD" id="cd04604">
    <property type="entry name" value="CBS_pair_SIS_assoc"/>
    <property type="match status" value="1"/>
</dbReference>
<evidence type="ECO:0000259" key="9">
    <source>
        <dbReference type="PROSITE" id="PS51464"/>
    </source>
</evidence>
<dbReference type="CDD" id="cd05014">
    <property type="entry name" value="SIS_Kpsf"/>
    <property type="match status" value="1"/>
</dbReference>
<feature type="domain" description="SIS" evidence="9">
    <location>
        <begin position="33"/>
        <end position="175"/>
    </location>
</feature>
<dbReference type="InterPro" id="IPR046342">
    <property type="entry name" value="CBS_dom_sf"/>
</dbReference>
<dbReference type="AlphaFoldDB" id="F7XW98"/>
<accession>F7XW98</accession>
<dbReference type="GO" id="GO:0097367">
    <property type="term" value="F:carbohydrate derivative binding"/>
    <property type="evidence" value="ECO:0007669"/>
    <property type="project" value="InterPro"/>
</dbReference>
<feature type="binding site" evidence="5">
    <location>
        <position position="74"/>
    </location>
    <ligand>
        <name>Zn(2+)</name>
        <dbReference type="ChEBI" id="CHEBI:29105"/>
    </ligand>
</feature>
<dbReference type="HOGENOM" id="CLU_040681_13_1_5"/>
<dbReference type="PANTHER" id="PTHR42745:SF1">
    <property type="entry name" value="ARABINOSE 5-PHOSPHATE ISOMERASE KDSD"/>
    <property type="match status" value="1"/>
</dbReference>
<dbReference type="KEGG" id="mmn:midi_00650"/>
<reference evidence="10 11" key="1">
    <citation type="journal article" date="2011" name="Mol. Biol. Evol.">
        <title>Phylogenomic evidence for the presence of a flagellum and cbb3 oxidase in the free-living mitochondrial ancestor.</title>
        <authorList>
            <person name="Sassera D."/>
            <person name="Lo N."/>
            <person name="Epis S."/>
            <person name="D'Auria G."/>
            <person name="Montagna M."/>
            <person name="Comandatore F."/>
            <person name="Horner D."/>
            <person name="Pereto J."/>
            <person name="Luciano A.M."/>
            <person name="Franciosi F."/>
            <person name="Ferri E."/>
            <person name="Crotti E."/>
            <person name="Bazzocchi C."/>
            <person name="Daffonchio D."/>
            <person name="Sacchi L."/>
            <person name="Moya A."/>
            <person name="Latorre A."/>
            <person name="Bandi C."/>
        </authorList>
    </citation>
    <scope>NUCLEOTIDE SEQUENCE [LARGE SCALE GENOMIC DNA]</scope>
    <source>
        <strain evidence="10 11">IricVA</strain>
    </source>
</reference>
<dbReference type="Proteomes" id="UP000006639">
    <property type="component" value="Chromosome"/>
</dbReference>
<protein>
    <submittedName>
        <fullName evidence="10">D-arabinose 5-phosphate</fullName>
        <ecNumber evidence="10">5.3.1.13</ecNumber>
    </submittedName>
</protein>
<dbReference type="InterPro" id="IPR050986">
    <property type="entry name" value="GutQ/KpsF_isomerases"/>
</dbReference>
<dbReference type="PROSITE" id="PS51371">
    <property type="entry name" value="CBS"/>
    <property type="match status" value="2"/>
</dbReference>